<protein>
    <submittedName>
        <fullName evidence="2">NADPH-dependent FMN reductase</fullName>
    </submittedName>
</protein>
<gene>
    <name evidence="2" type="ORF">A4H97_15995</name>
</gene>
<evidence type="ECO:0000313" key="2">
    <source>
        <dbReference type="EMBL" id="OQP41096.1"/>
    </source>
</evidence>
<dbReference type="Gene3D" id="3.40.50.360">
    <property type="match status" value="1"/>
</dbReference>
<dbReference type="Proteomes" id="UP000192610">
    <property type="component" value="Unassembled WGS sequence"/>
</dbReference>
<evidence type="ECO:0000313" key="3">
    <source>
        <dbReference type="Proteomes" id="UP000192610"/>
    </source>
</evidence>
<dbReference type="OrthoDB" id="9812295at2"/>
<dbReference type="InterPro" id="IPR005025">
    <property type="entry name" value="FMN_Rdtase-like_dom"/>
</dbReference>
<dbReference type="RefSeq" id="WP_081204102.1">
    <property type="nucleotide sequence ID" value="NZ_FOCZ01000007.1"/>
</dbReference>
<evidence type="ECO:0000259" key="1">
    <source>
        <dbReference type="Pfam" id="PF03358"/>
    </source>
</evidence>
<dbReference type="EMBL" id="LVXG01000067">
    <property type="protein sequence ID" value="OQP41096.1"/>
    <property type="molecule type" value="Genomic_DNA"/>
</dbReference>
<dbReference type="GO" id="GO:0005829">
    <property type="term" value="C:cytosol"/>
    <property type="evidence" value="ECO:0007669"/>
    <property type="project" value="TreeGrafter"/>
</dbReference>
<dbReference type="Pfam" id="PF03358">
    <property type="entry name" value="FMN_red"/>
    <property type="match status" value="1"/>
</dbReference>
<comment type="caution">
    <text evidence="2">The sequence shown here is derived from an EMBL/GenBank/DDBJ whole genome shotgun (WGS) entry which is preliminary data.</text>
</comment>
<keyword evidence="3" id="KW-1185">Reference proteome</keyword>
<reference evidence="3" key="1">
    <citation type="submission" date="2016-04" db="EMBL/GenBank/DDBJ databases">
        <authorList>
            <person name="Chen L."/>
            <person name="Zhuang W."/>
            <person name="Wang G."/>
        </authorList>
    </citation>
    <scope>NUCLEOTIDE SEQUENCE [LARGE SCALE GENOMIC DNA]</scope>
    <source>
        <strain evidence="3">17621</strain>
    </source>
</reference>
<proteinExistence type="predicted"/>
<dbReference type="InterPro" id="IPR029039">
    <property type="entry name" value="Flavoprotein-like_sf"/>
</dbReference>
<dbReference type="PANTHER" id="PTHR30543:SF21">
    <property type="entry name" value="NAD(P)H-DEPENDENT FMN REDUCTASE LOT6"/>
    <property type="match status" value="1"/>
</dbReference>
<dbReference type="GO" id="GO:0010181">
    <property type="term" value="F:FMN binding"/>
    <property type="evidence" value="ECO:0007669"/>
    <property type="project" value="TreeGrafter"/>
</dbReference>
<accession>A0A1V9E4S1</accession>
<sequence length="188" mass="21349">MNTIKIITSTTREGRKGIAIANWITDLAKQNNRYNIELLDLAQINLPFMDEPNHPRLKQYHYEHTKKWSETINTADAFIIVLAEYNFGFPAPIKNAIDYLYNEWMNKPVAFVSYGGVSGGLRATQMLKQVVSAVHMMPVTDQVNIPFFAKLIDDNGVFQPGEPIIKSAEAMLKGLESWSEALKTMRNK</sequence>
<dbReference type="PANTHER" id="PTHR30543">
    <property type="entry name" value="CHROMATE REDUCTASE"/>
    <property type="match status" value="1"/>
</dbReference>
<name>A0A1V9E4S1_9BACT</name>
<dbReference type="InterPro" id="IPR050712">
    <property type="entry name" value="NAD(P)H-dep_reductase"/>
</dbReference>
<dbReference type="STRING" id="354355.SAMN05660816_03850"/>
<dbReference type="AlphaFoldDB" id="A0A1V9E4S1"/>
<dbReference type="SUPFAM" id="SSF52218">
    <property type="entry name" value="Flavoproteins"/>
    <property type="match status" value="1"/>
</dbReference>
<organism evidence="2 3">
    <name type="scientific">Niastella yeongjuensis</name>
    <dbReference type="NCBI Taxonomy" id="354355"/>
    <lineage>
        <taxon>Bacteria</taxon>
        <taxon>Pseudomonadati</taxon>
        <taxon>Bacteroidota</taxon>
        <taxon>Chitinophagia</taxon>
        <taxon>Chitinophagales</taxon>
        <taxon>Chitinophagaceae</taxon>
        <taxon>Niastella</taxon>
    </lineage>
</organism>
<dbReference type="GO" id="GO:0016491">
    <property type="term" value="F:oxidoreductase activity"/>
    <property type="evidence" value="ECO:0007669"/>
    <property type="project" value="InterPro"/>
</dbReference>
<feature type="domain" description="NADPH-dependent FMN reductase-like" evidence="1">
    <location>
        <begin position="4"/>
        <end position="148"/>
    </location>
</feature>